<dbReference type="InterPro" id="IPR040454">
    <property type="entry name" value="TF_IIIC_Tfc1/Sfc1"/>
</dbReference>
<name>A0AA36H728_CYLNA</name>
<evidence type="ECO:0000259" key="6">
    <source>
        <dbReference type="Pfam" id="PF17682"/>
    </source>
</evidence>
<reference evidence="7" key="1">
    <citation type="submission" date="2023-07" db="EMBL/GenBank/DDBJ databases">
        <authorList>
            <consortium name="CYATHOMIX"/>
        </authorList>
    </citation>
    <scope>NUCLEOTIDE SEQUENCE</scope>
    <source>
        <strain evidence="7">N/A</strain>
    </source>
</reference>
<evidence type="ECO:0000256" key="4">
    <source>
        <dbReference type="ARBA" id="ARBA00023242"/>
    </source>
</evidence>
<dbReference type="AlphaFoldDB" id="A0AA36H728"/>
<dbReference type="InterPro" id="IPR019136">
    <property type="entry name" value="TF_IIIC_su-5_HTH"/>
</dbReference>
<evidence type="ECO:0000256" key="3">
    <source>
        <dbReference type="ARBA" id="ARBA00023163"/>
    </source>
</evidence>
<gene>
    <name evidence="7" type="ORF">CYNAS_LOCUS16701</name>
</gene>
<keyword evidence="4" id="KW-0539">Nucleus</keyword>
<keyword evidence="2" id="KW-0238">DNA-binding</keyword>
<dbReference type="GO" id="GO:0001002">
    <property type="term" value="F:RNA polymerase III type 1 promoter sequence-specific DNA binding"/>
    <property type="evidence" value="ECO:0007669"/>
    <property type="project" value="TreeGrafter"/>
</dbReference>
<evidence type="ECO:0000256" key="1">
    <source>
        <dbReference type="ARBA" id="ARBA00004123"/>
    </source>
</evidence>
<dbReference type="Pfam" id="PF17682">
    <property type="entry name" value="Tau95_N"/>
    <property type="match status" value="1"/>
</dbReference>
<evidence type="ECO:0000256" key="2">
    <source>
        <dbReference type="ARBA" id="ARBA00023125"/>
    </source>
</evidence>
<feature type="domain" description="Transcription factor IIIC subunit Tfc1/Sfc1 triple barrel" evidence="6">
    <location>
        <begin position="38"/>
        <end position="139"/>
    </location>
</feature>
<dbReference type="Proteomes" id="UP001176961">
    <property type="component" value="Unassembled WGS sequence"/>
</dbReference>
<dbReference type="Pfam" id="PF09734">
    <property type="entry name" value="Tau95"/>
    <property type="match status" value="1"/>
</dbReference>
<proteinExistence type="predicted"/>
<keyword evidence="8" id="KW-1185">Reference proteome</keyword>
<dbReference type="GO" id="GO:0006384">
    <property type="term" value="P:transcription initiation at RNA polymerase III promoter"/>
    <property type="evidence" value="ECO:0007669"/>
    <property type="project" value="InterPro"/>
</dbReference>
<dbReference type="InterPro" id="IPR042536">
    <property type="entry name" value="TFIIIC_tauA_Sfc1"/>
</dbReference>
<evidence type="ECO:0000313" key="8">
    <source>
        <dbReference type="Proteomes" id="UP001176961"/>
    </source>
</evidence>
<dbReference type="PANTHER" id="PTHR13230:SF5">
    <property type="entry name" value="GENERAL TRANSCRIPTION FACTOR 3C POLYPEPTIDE 5"/>
    <property type="match status" value="1"/>
</dbReference>
<dbReference type="GO" id="GO:0000127">
    <property type="term" value="C:transcription factor TFIIIC complex"/>
    <property type="evidence" value="ECO:0007669"/>
    <property type="project" value="InterPro"/>
</dbReference>
<dbReference type="PANTHER" id="PTHR13230">
    <property type="entry name" value="GENERAL TRANSCRIPTION FACTOR IIIC, POLYPEPTIDE 5"/>
    <property type="match status" value="1"/>
</dbReference>
<evidence type="ECO:0000259" key="5">
    <source>
        <dbReference type="Pfam" id="PF09734"/>
    </source>
</evidence>
<sequence>MLEKSSYLRLGSRYLLSYQANALLWKIQHEPIQNELIVIQYPGIIKNVDHALETLGGLPKISHNHFCGHALELRHTPENPYTSASVSEKKVDAVVTSGTLRVIMQIRRKKKKPSVIETKFLGLVNYVYTFDTMCDFQYLPLKKRQDKDEFDDLIPRLIPQDLPGALCWWDRPDAHSGYTPLYLPPYQFSRYNTPSNKLLCRDTDFALEKSRRKTGHGQNLRLHRKALSVTVQANDIFPDAPTPEAVADADFRCKNEEPHKMIAALYRERPMWTRVAIAYKTGLEYTLLKTLLQKYAFYIQSGPWGRLWCKFGYDPRKDPEAKNYQTLMVSFRQHTRIPERQRLKVSSDRGYQSDASAIVHYTYQQGRLPRVRQMWYSLCDIKLPLAETLLKKDYSKVSEPGITGWIHPDLLEELREFIKEDVKKTSEDMDADEDMDTGDDF</sequence>
<dbReference type="EMBL" id="CATQJL010000316">
    <property type="protein sequence ID" value="CAJ0604718.1"/>
    <property type="molecule type" value="Genomic_DNA"/>
</dbReference>
<evidence type="ECO:0008006" key="9">
    <source>
        <dbReference type="Google" id="ProtNLM"/>
    </source>
</evidence>
<protein>
    <recommendedName>
        <fullName evidence="9">General transcription factor 3C polypeptide 5</fullName>
    </recommendedName>
</protein>
<feature type="domain" description="Transcription factor IIIC subunit 5 HTH" evidence="5">
    <location>
        <begin position="183"/>
        <end position="329"/>
    </location>
</feature>
<dbReference type="InterPro" id="IPR041499">
    <property type="entry name" value="Tfc1/Sfc1_N"/>
</dbReference>
<organism evidence="7 8">
    <name type="scientific">Cylicocyclus nassatus</name>
    <name type="common">Nematode worm</name>
    <dbReference type="NCBI Taxonomy" id="53992"/>
    <lineage>
        <taxon>Eukaryota</taxon>
        <taxon>Metazoa</taxon>
        <taxon>Ecdysozoa</taxon>
        <taxon>Nematoda</taxon>
        <taxon>Chromadorea</taxon>
        <taxon>Rhabditida</taxon>
        <taxon>Rhabditina</taxon>
        <taxon>Rhabditomorpha</taxon>
        <taxon>Strongyloidea</taxon>
        <taxon>Strongylidae</taxon>
        <taxon>Cylicocyclus</taxon>
    </lineage>
</organism>
<evidence type="ECO:0000313" key="7">
    <source>
        <dbReference type="EMBL" id="CAJ0604718.1"/>
    </source>
</evidence>
<keyword evidence="3" id="KW-0804">Transcription</keyword>
<dbReference type="GO" id="GO:0001003">
    <property type="term" value="F:RNA polymerase III type 2 promoter sequence-specific DNA binding"/>
    <property type="evidence" value="ECO:0007669"/>
    <property type="project" value="TreeGrafter"/>
</dbReference>
<accession>A0AA36H728</accession>
<dbReference type="GO" id="GO:0005634">
    <property type="term" value="C:nucleus"/>
    <property type="evidence" value="ECO:0007669"/>
    <property type="project" value="UniProtKB-SubCell"/>
</dbReference>
<dbReference type="Gene3D" id="3.30.200.160">
    <property type="entry name" value="TFIIIC, subcomplex tauA, subunit Sfc1, barrel domain"/>
    <property type="match status" value="1"/>
</dbReference>
<comment type="subcellular location">
    <subcellularLocation>
        <location evidence="1">Nucleus</location>
    </subcellularLocation>
</comment>
<comment type="caution">
    <text evidence="7">The sequence shown here is derived from an EMBL/GenBank/DDBJ whole genome shotgun (WGS) entry which is preliminary data.</text>
</comment>